<sequence length="518" mass="55552">MDRQEEHDYVIVGAGSAGCVLARRLIERTGARVLLLEAGGPDDRAVVHRTDIPSMVSMWDQEDYTWPYLTTPQPGLDGRRIPLPQGRLLGGGSSVNAMMYVRGNRRDFDGWQARGNPGWGYRDVLPYFTRAETFAEAGAGGDGYRGADGPLSVVGYEDPSPVARAFVAAALETGLAADEGDYNAGRQEDTAFYYQSTRTKDDQRCSTAVAYLAPVLADPRLTVRTDARVQQVLLQGGRAVGVSYLHQGVVRQALAGSEVVLAAGALATPRLLLLSGIGPAEELRGHGIETLVDLPGVGRNLQDHLLVGIAFESLVDLPFPQLLAEAGLVTATGRDSGADDPDLQYFFGPVQFVDDRFKTDGPGFTFAPIVVQPRSRGSVTLASARPEDLPVVDPHYLEHPADLEVLVRGLELARELAGRPAFAPFRGRELAPGVEAGRSELEAYVRAYASTVWHPVGTCRMGVHEDCVVDPALRVRGVDGLRVVDASIMPTITRGNTNATAIMIGEKAADLVAPAVPH</sequence>
<reference evidence="8 9" key="1">
    <citation type="submission" date="2024-06" db="EMBL/GenBank/DDBJ databases">
        <authorList>
            <person name="Lee S.D."/>
        </authorList>
    </citation>
    <scope>NUCLEOTIDE SEQUENCE [LARGE SCALE GENOMIC DNA]</scope>
    <source>
        <strain evidence="8 9">N1-10</strain>
    </source>
</reference>
<evidence type="ECO:0000256" key="3">
    <source>
        <dbReference type="ARBA" id="ARBA00022630"/>
    </source>
</evidence>
<evidence type="ECO:0000256" key="1">
    <source>
        <dbReference type="ARBA" id="ARBA00001974"/>
    </source>
</evidence>
<dbReference type="Pfam" id="PF05199">
    <property type="entry name" value="GMC_oxred_C"/>
    <property type="match status" value="1"/>
</dbReference>
<keyword evidence="9" id="KW-1185">Reference proteome</keyword>
<gene>
    <name evidence="8" type="ORF">ABUW04_22200</name>
</gene>
<evidence type="ECO:0000259" key="7">
    <source>
        <dbReference type="PROSITE" id="PS00624"/>
    </source>
</evidence>
<dbReference type="Gene3D" id="3.30.560.10">
    <property type="entry name" value="Glucose Oxidase, domain 3"/>
    <property type="match status" value="1"/>
</dbReference>
<dbReference type="PIRSF" id="PIRSF000137">
    <property type="entry name" value="Alcohol_oxidase"/>
    <property type="match status" value="1"/>
</dbReference>
<evidence type="ECO:0000256" key="4">
    <source>
        <dbReference type="ARBA" id="ARBA00022827"/>
    </source>
</evidence>
<dbReference type="PANTHER" id="PTHR11552">
    <property type="entry name" value="GLUCOSE-METHANOL-CHOLINE GMC OXIDOREDUCTASE"/>
    <property type="match status" value="1"/>
</dbReference>
<evidence type="ECO:0000256" key="5">
    <source>
        <dbReference type="RuleBase" id="RU003968"/>
    </source>
</evidence>
<dbReference type="InterPro" id="IPR036188">
    <property type="entry name" value="FAD/NAD-bd_sf"/>
</dbReference>
<dbReference type="Gene3D" id="3.50.50.60">
    <property type="entry name" value="FAD/NAD(P)-binding domain"/>
    <property type="match status" value="1"/>
</dbReference>
<dbReference type="InterPro" id="IPR000172">
    <property type="entry name" value="GMC_OxRdtase_N"/>
</dbReference>
<evidence type="ECO:0000313" key="8">
    <source>
        <dbReference type="EMBL" id="MFC1440978.1"/>
    </source>
</evidence>
<accession>A0ABV6XRS6</accession>
<dbReference type="InterPro" id="IPR007867">
    <property type="entry name" value="GMC_OxRtase_C"/>
</dbReference>
<keyword evidence="3 5" id="KW-0285">Flavoprotein</keyword>
<dbReference type="RefSeq" id="WP_380566360.1">
    <property type="nucleotide sequence ID" value="NZ_JBEUKS010000007.1"/>
</dbReference>
<keyword evidence="4 5" id="KW-0274">FAD</keyword>
<comment type="caution">
    <text evidence="8">The sequence shown here is derived from an EMBL/GenBank/DDBJ whole genome shotgun (WGS) entry which is preliminary data.</text>
</comment>
<dbReference type="PANTHER" id="PTHR11552:SF147">
    <property type="entry name" value="CHOLINE DEHYDROGENASE, MITOCHONDRIAL"/>
    <property type="match status" value="1"/>
</dbReference>
<dbReference type="SUPFAM" id="SSF54373">
    <property type="entry name" value="FAD-linked reductases, C-terminal domain"/>
    <property type="match status" value="1"/>
</dbReference>
<organism evidence="8 9">
    <name type="scientific">Streptacidiphilus jeojiensis</name>
    <dbReference type="NCBI Taxonomy" id="3229225"/>
    <lineage>
        <taxon>Bacteria</taxon>
        <taxon>Bacillati</taxon>
        <taxon>Actinomycetota</taxon>
        <taxon>Actinomycetes</taxon>
        <taxon>Kitasatosporales</taxon>
        <taxon>Streptomycetaceae</taxon>
        <taxon>Streptacidiphilus</taxon>
    </lineage>
</organism>
<evidence type="ECO:0000313" key="9">
    <source>
        <dbReference type="Proteomes" id="UP001592581"/>
    </source>
</evidence>
<dbReference type="PROSITE" id="PS51257">
    <property type="entry name" value="PROKAR_LIPOPROTEIN"/>
    <property type="match status" value="1"/>
</dbReference>
<name>A0ABV6XRS6_9ACTN</name>
<comment type="cofactor">
    <cofactor evidence="1">
        <name>FAD</name>
        <dbReference type="ChEBI" id="CHEBI:57692"/>
    </cofactor>
</comment>
<protein>
    <submittedName>
        <fullName evidence="8">GMC family oxidoreductase N-terminal domain-containing protein</fullName>
    </submittedName>
</protein>
<dbReference type="SUPFAM" id="SSF51905">
    <property type="entry name" value="FAD/NAD(P)-binding domain"/>
    <property type="match status" value="1"/>
</dbReference>
<feature type="domain" description="Glucose-methanol-choline oxidoreductase N-terminal" evidence="6">
    <location>
        <begin position="86"/>
        <end position="109"/>
    </location>
</feature>
<dbReference type="EMBL" id="JBEUKS010000007">
    <property type="protein sequence ID" value="MFC1440978.1"/>
    <property type="molecule type" value="Genomic_DNA"/>
</dbReference>
<dbReference type="PROSITE" id="PS00623">
    <property type="entry name" value="GMC_OXRED_1"/>
    <property type="match status" value="1"/>
</dbReference>
<evidence type="ECO:0000259" key="6">
    <source>
        <dbReference type="PROSITE" id="PS00623"/>
    </source>
</evidence>
<dbReference type="Pfam" id="PF00732">
    <property type="entry name" value="GMC_oxred_N"/>
    <property type="match status" value="1"/>
</dbReference>
<dbReference type="Proteomes" id="UP001592581">
    <property type="component" value="Unassembled WGS sequence"/>
</dbReference>
<proteinExistence type="inferred from homology"/>
<comment type="similarity">
    <text evidence="2 5">Belongs to the GMC oxidoreductase family.</text>
</comment>
<dbReference type="InterPro" id="IPR012132">
    <property type="entry name" value="GMC_OxRdtase"/>
</dbReference>
<dbReference type="PROSITE" id="PS00624">
    <property type="entry name" value="GMC_OXRED_2"/>
    <property type="match status" value="1"/>
</dbReference>
<feature type="domain" description="Glucose-methanol-choline oxidoreductase N-terminal" evidence="7">
    <location>
        <begin position="264"/>
        <end position="278"/>
    </location>
</feature>
<evidence type="ECO:0000256" key="2">
    <source>
        <dbReference type="ARBA" id="ARBA00010790"/>
    </source>
</evidence>